<evidence type="ECO:0000256" key="7">
    <source>
        <dbReference type="ARBA" id="ARBA00022842"/>
    </source>
</evidence>
<dbReference type="InterPro" id="IPR003607">
    <property type="entry name" value="HD/PDEase_dom"/>
</dbReference>
<evidence type="ECO:0000313" key="10">
    <source>
        <dbReference type="Proteomes" id="UP001500653"/>
    </source>
</evidence>
<dbReference type="SUPFAM" id="SSF81301">
    <property type="entry name" value="Nucleotidyltransferase"/>
    <property type="match status" value="1"/>
</dbReference>
<keyword evidence="6" id="KW-0547">Nucleotide-binding</keyword>
<protein>
    <submittedName>
        <fullName evidence="9">CCA tRNA nucleotidyltransferase</fullName>
    </submittedName>
</protein>
<keyword evidence="10" id="KW-1185">Reference proteome</keyword>
<dbReference type="CDD" id="cd05398">
    <property type="entry name" value="NT_ClassII-CCAase"/>
    <property type="match status" value="1"/>
</dbReference>
<dbReference type="PANTHER" id="PTHR46173:SF1">
    <property type="entry name" value="CCA TRNA NUCLEOTIDYLTRANSFERASE 1, MITOCHONDRIAL"/>
    <property type="match status" value="1"/>
</dbReference>
<dbReference type="Proteomes" id="UP001500653">
    <property type="component" value="Unassembled WGS sequence"/>
</dbReference>
<dbReference type="InterPro" id="IPR014065">
    <property type="entry name" value="tRNA_adenylyltransferase"/>
</dbReference>
<name>A0ABP4H5B7_9PSEU</name>
<dbReference type="Pfam" id="PF12627">
    <property type="entry name" value="PolyA_pol_RNAbd"/>
    <property type="match status" value="1"/>
</dbReference>
<keyword evidence="5" id="KW-0479">Metal-binding</keyword>
<dbReference type="NCBIfam" id="TIGR02692">
    <property type="entry name" value="tRNA_CCA_actino"/>
    <property type="match status" value="1"/>
</dbReference>
<evidence type="ECO:0000256" key="6">
    <source>
        <dbReference type="ARBA" id="ARBA00022741"/>
    </source>
</evidence>
<organism evidence="9 10">
    <name type="scientific">Prauserella halophila</name>
    <dbReference type="NCBI Taxonomy" id="185641"/>
    <lineage>
        <taxon>Bacteria</taxon>
        <taxon>Bacillati</taxon>
        <taxon>Actinomycetota</taxon>
        <taxon>Actinomycetes</taxon>
        <taxon>Pseudonocardiales</taxon>
        <taxon>Pseudonocardiaceae</taxon>
        <taxon>Prauserella</taxon>
    </lineage>
</organism>
<dbReference type="Gene3D" id="1.10.3090.10">
    <property type="entry name" value="cca-adding enzyme, domain 2"/>
    <property type="match status" value="1"/>
</dbReference>
<dbReference type="InterPro" id="IPR006674">
    <property type="entry name" value="HD_domain"/>
</dbReference>
<keyword evidence="4" id="KW-0548">Nucleotidyltransferase</keyword>
<dbReference type="CDD" id="cd00077">
    <property type="entry name" value="HDc"/>
    <property type="match status" value="1"/>
</dbReference>
<dbReference type="PANTHER" id="PTHR46173">
    <property type="entry name" value="CCA TRNA NUCLEOTIDYLTRANSFERASE 1, MITOCHONDRIAL"/>
    <property type="match status" value="1"/>
</dbReference>
<dbReference type="Pfam" id="PF01743">
    <property type="entry name" value="PolyA_pol"/>
    <property type="match status" value="1"/>
</dbReference>
<dbReference type="InterPro" id="IPR002646">
    <property type="entry name" value="PolA_pol_head_dom"/>
</dbReference>
<evidence type="ECO:0000313" key="9">
    <source>
        <dbReference type="EMBL" id="GAA1250621.1"/>
    </source>
</evidence>
<dbReference type="InterPro" id="IPR043519">
    <property type="entry name" value="NT_sf"/>
</dbReference>
<comment type="caution">
    <text evidence="9">The sequence shown here is derived from an EMBL/GenBank/DDBJ whole genome shotgun (WGS) entry which is preliminary data.</text>
</comment>
<dbReference type="PROSITE" id="PS51831">
    <property type="entry name" value="HD"/>
    <property type="match status" value="1"/>
</dbReference>
<dbReference type="EMBL" id="BAAALN010000018">
    <property type="protein sequence ID" value="GAA1250621.1"/>
    <property type="molecule type" value="Genomic_DNA"/>
</dbReference>
<dbReference type="Pfam" id="PF01966">
    <property type="entry name" value="HD"/>
    <property type="match status" value="1"/>
</dbReference>
<keyword evidence="7" id="KW-0460">Magnesium</keyword>
<evidence type="ECO:0000256" key="1">
    <source>
        <dbReference type="ARBA" id="ARBA00001946"/>
    </source>
</evidence>
<dbReference type="InterPro" id="IPR006675">
    <property type="entry name" value="HDIG_dom"/>
</dbReference>
<comment type="cofactor">
    <cofactor evidence="1">
        <name>Mg(2+)</name>
        <dbReference type="ChEBI" id="CHEBI:18420"/>
    </cofactor>
</comment>
<evidence type="ECO:0000256" key="3">
    <source>
        <dbReference type="ARBA" id="ARBA00022694"/>
    </source>
</evidence>
<evidence type="ECO:0000256" key="2">
    <source>
        <dbReference type="ARBA" id="ARBA00022679"/>
    </source>
</evidence>
<keyword evidence="2" id="KW-0808">Transferase</keyword>
<dbReference type="Gene3D" id="3.30.460.10">
    <property type="entry name" value="Beta Polymerase, domain 2"/>
    <property type="match status" value="1"/>
</dbReference>
<proteinExistence type="predicted"/>
<accession>A0ABP4H5B7</accession>
<dbReference type="NCBIfam" id="TIGR00277">
    <property type="entry name" value="HDIG"/>
    <property type="match status" value="1"/>
</dbReference>
<keyword evidence="3" id="KW-0819">tRNA processing</keyword>
<feature type="domain" description="HD" evidence="8">
    <location>
        <begin position="274"/>
        <end position="384"/>
    </location>
</feature>
<evidence type="ECO:0000256" key="4">
    <source>
        <dbReference type="ARBA" id="ARBA00022695"/>
    </source>
</evidence>
<reference evidence="10" key="1">
    <citation type="journal article" date="2019" name="Int. J. Syst. Evol. Microbiol.">
        <title>The Global Catalogue of Microorganisms (GCM) 10K type strain sequencing project: providing services to taxonomists for standard genome sequencing and annotation.</title>
        <authorList>
            <consortium name="The Broad Institute Genomics Platform"/>
            <consortium name="The Broad Institute Genome Sequencing Center for Infectious Disease"/>
            <person name="Wu L."/>
            <person name="Ma J."/>
        </authorList>
    </citation>
    <scope>NUCLEOTIDE SEQUENCE [LARGE SCALE GENOMIC DNA]</scope>
    <source>
        <strain evidence="10">JCM 13023</strain>
    </source>
</reference>
<evidence type="ECO:0000256" key="5">
    <source>
        <dbReference type="ARBA" id="ARBA00022723"/>
    </source>
</evidence>
<sequence length="494" mass="54719">MNQAAVNTTESQLRAMKEAQRNAVAELLRVSPVADELATRFADAGHRVYLVGGSVRDALLGRLSSDLDFTTDARPETIQRLVSGWAEAVWDTGIEFGTLGAAKGGVQLEITTFRADVYDRVSRNPDVSFGDTIEGDLVRRDFTANAMAIELSTKTFVDPHGGMAALASGLLDTPATPEESFADDPLRMLRAARFVAQLDFTPSDRVVAAMRDMAGELERITAERVQAELSKLLLGKAPRRGLELMVDTGLADVVLPEVPGMRLAMDEHHQHKDVYQHSLTVLEQAVDLETAHEPTSEPDLVLRLAALLHDIGKPDTRRFESGGGVSFHHHEVVGAKMARKRLRALRYSKEIVQDVSQLVYLHLRFHGYGKGEWTDSAVRRYVNDAGPLLTRLHKLVRADSTTRNRRKAAALQRTYDDLESRIARIAEEEDLKRVRPDLDGNEIIRVLGVEPGPIVGKAWKHLKELRLDRGPLDHDEAVAELRRWAADQGIDPAG</sequence>
<evidence type="ECO:0000259" key="8">
    <source>
        <dbReference type="PROSITE" id="PS51831"/>
    </source>
</evidence>
<dbReference type="InterPro" id="IPR032828">
    <property type="entry name" value="PolyA_RNA-bd"/>
</dbReference>
<dbReference type="SMART" id="SM00471">
    <property type="entry name" value="HDc"/>
    <property type="match status" value="1"/>
</dbReference>
<dbReference type="SUPFAM" id="SSF81891">
    <property type="entry name" value="Poly A polymerase C-terminal region-like"/>
    <property type="match status" value="1"/>
</dbReference>
<dbReference type="InterPro" id="IPR050264">
    <property type="entry name" value="Bact_CCA-adding_enz_type3_sf"/>
</dbReference>
<gene>
    <name evidence="9" type="ORF">GCM10009676_41680</name>
</gene>